<keyword evidence="5" id="KW-0597">Phosphoprotein</keyword>
<dbReference type="EMBL" id="FN648451">
    <property type="protein sequence ID" value="CBJ31602.1"/>
    <property type="molecule type" value="Genomic_DNA"/>
</dbReference>
<gene>
    <name evidence="9" type="ORF">Esi_0268_0008</name>
</gene>
<reference evidence="9 10" key="1">
    <citation type="journal article" date="2010" name="Nature">
        <title>The Ectocarpus genome and the independent evolution of multicellularity in brown algae.</title>
        <authorList>
            <person name="Cock J.M."/>
            <person name="Sterck L."/>
            <person name="Rouze P."/>
            <person name="Scornet D."/>
            <person name="Allen A.E."/>
            <person name="Amoutzias G."/>
            <person name="Anthouard V."/>
            <person name="Artiguenave F."/>
            <person name="Aury J.M."/>
            <person name="Badger J.H."/>
            <person name="Beszteri B."/>
            <person name="Billiau K."/>
            <person name="Bonnet E."/>
            <person name="Bothwell J.H."/>
            <person name="Bowler C."/>
            <person name="Boyen C."/>
            <person name="Brownlee C."/>
            <person name="Carrano C.J."/>
            <person name="Charrier B."/>
            <person name="Cho G.Y."/>
            <person name="Coelho S.M."/>
            <person name="Collen J."/>
            <person name="Corre E."/>
            <person name="Da Silva C."/>
            <person name="Delage L."/>
            <person name="Delaroque N."/>
            <person name="Dittami S.M."/>
            <person name="Doulbeau S."/>
            <person name="Elias M."/>
            <person name="Farnham G."/>
            <person name="Gachon C.M."/>
            <person name="Gschloessl B."/>
            <person name="Heesch S."/>
            <person name="Jabbari K."/>
            <person name="Jubin C."/>
            <person name="Kawai H."/>
            <person name="Kimura K."/>
            <person name="Kloareg B."/>
            <person name="Kupper F.C."/>
            <person name="Lang D."/>
            <person name="Le Bail A."/>
            <person name="Leblanc C."/>
            <person name="Lerouge P."/>
            <person name="Lohr M."/>
            <person name="Lopez P.J."/>
            <person name="Martens C."/>
            <person name="Maumus F."/>
            <person name="Michel G."/>
            <person name="Miranda-Saavedra D."/>
            <person name="Morales J."/>
            <person name="Moreau H."/>
            <person name="Motomura T."/>
            <person name="Nagasato C."/>
            <person name="Napoli C.A."/>
            <person name="Nelson D.R."/>
            <person name="Nyvall-Collen P."/>
            <person name="Peters A.F."/>
            <person name="Pommier C."/>
            <person name="Potin P."/>
            <person name="Poulain J."/>
            <person name="Quesneville H."/>
            <person name="Read B."/>
            <person name="Rensing S.A."/>
            <person name="Ritter A."/>
            <person name="Rousvoal S."/>
            <person name="Samanta M."/>
            <person name="Samson G."/>
            <person name="Schroeder D.C."/>
            <person name="Segurens B."/>
            <person name="Strittmatter M."/>
            <person name="Tonon T."/>
            <person name="Tregear J.W."/>
            <person name="Valentin K."/>
            <person name="von Dassow P."/>
            <person name="Yamagishi T."/>
            <person name="Van de Peer Y."/>
            <person name="Wincker P."/>
        </authorList>
    </citation>
    <scope>NUCLEOTIDE SEQUENCE [LARGE SCALE GENOMIC DNA]</scope>
    <source>
        <strain evidence="10">Ec32 / CCAP1310/4</strain>
    </source>
</reference>
<feature type="compositionally biased region" description="Basic and acidic residues" evidence="7">
    <location>
        <begin position="69"/>
        <end position="101"/>
    </location>
</feature>
<dbReference type="GO" id="GO:0006457">
    <property type="term" value="P:protein folding"/>
    <property type="evidence" value="ECO:0007669"/>
    <property type="project" value="TreeGrafter"/>
</dbReference>
<dbReference type="GO" id="GO:0005737">
    <property type="term" value="C:cytoplasm"/>
    <property type="evidence" value="ECO:0007669"/>
    <property type="project" value="UniProtKB-SubCell"/>
</dbReference>
<dbReference type="InterPro" id="IPR007052">
    <property type="entry name" value="CS_dom"/>
</dbReference>
<comment type="similarity">
    <text evidence="2">Belongs to the nudC family.</text>
</comment>
<dbReference type="OMA" id="NQMEWWS"/>
<evidence type="ECO:0000259" key="8">
    <source>
        <dbReference type="PROSITE" id="PS51203"/>
    </source>
</evidence>
<dbReference type="Pfam" id="PF04969">
    <property type="entry name" value="CS"/>
    <property type="match status" value="1"/>
</dbReference>
<dbReference type="CDD" id="cd06467">
    <property type="entry name" value="p23_NUDC_like"/>
    <property type="match status" value="1"/>
</dbReference>
<name>D7FU75_ECTSI</name>
<organism evidence="9 10">
    <name type="scientific">Ectocarpus siliculosus</name>
    <name type="common">Brown alga</name>
    <name type="synonym">Conferva siliculosa</name>
    <dbReference type="NCBI Taxonomy" id="2880"/>
    <lineage>
        <taxon>Eukaryota</taxon>
        <taxon>Sar</taxon>
        <taxon>Stramenopiles</taxon>
        <taxon>Ochrophyta</taxon>
        <taxon>PX clade</taxon>
        <taxon>Phaeophyceae</taxon>
        <taxon>Ectocarpales</taxon>
        <taxon>Ectocarpaceae</taxon>
        <taxon>Ectocarpus</taxon>
    </lineage>
</organism>
<feature type="domain" description="CS" evidence="8">
    <location>
        <begin position="216"/>
        <end position="305"/>
    </location>
</feature>
<dbReference type="PROSITE" id="PS51203">
    <property type="entry name" value="CS"/>
    <property type="match status" value="1"/>
</dbReference>
<dbReference type="FunCoup" id="D7FU75">
    <property type="interactions" value="53"/>
</dbReference>
<dbReference type="EMBL" id="FN649730">
    <property type="protein sequence ID" value="CBJ31602.1"/>
    <property type="molecule type" value="Genomic_DNA"/>
</dbReference>
<accession>D7FU75</accession>
<dbReference type="InterPro" id="IPR025934">
    <property type="entry name" value="NudC_N_dom"/>
</dbReference>
<evidence type="ECO:0000256" key="5">
    <source>
        <dbReference type="ARBA" id="ARBA00022553"/>
    </source>
</evidence>
<dbReference type="PANTHER" id="PTHR12356:SF3">
    <property type="entry name" value="NUCLEAR MIGRATION PROTEIN NUDC"/>
    <property type="match status" value="1"/>
</dbReference>
<comment type="subcellular location">
    <subcellularLocation>
        <location evidence="1">Cytoplasm</location>
    </subcellularLocation>
</comment>
<evidence type="ECO:0000313" key="10">
    <source>
        <dbReference type="Proteomes" id="UP000002630"/>
    </source>
</evidence>
<dbReference type="OrthoDB" id="416217at2759"/>
<feature type="compositionally biased region" description="Gly residues" evidence="7">
    <location>
        <begin position="115"/>
        <end position="125"/>
    </location>
</feature>
<dbReference type="GO" id="GO:0051082">
    <property type="term" value="F:unfolded protein binding"/>
    <property type="evidence" value="ECO:0007669"/>
    <property type="project" value="TreeGrafter"/>
</dbReference>
<dbReference type="AlphaFoldDB" id="D7FU75"/>
<evidence type="ECO:0000313" key="9">
    <source>
        <dbReference type="EMBL" id="CBJ31602.1"/>
    </source>
</evidence>
<feature type="compositionally biased region" description="Acidic residues" evidence="7">
    <location>
        <begin position="190"/>
        <end position="207"/>
    </location>
</feature>
<evidence type="ECO:0000256" key="6">
    <source>
        <dbReference type="ARBA" id="ARBA00030427"/>
    </source>
</evidence>
<feature type="region of interest" description="Disordered" evidence="7">
    <location>
        <begin position="182"/>
        <end position="221"/>
    </location>
</feature>
<proteinExistence type="inferred from homology"/>
<keyword evidence="10" id="KW-1185">Reference proteome</keyword>
<protein>
    <recommendedName>
        <fullName evidence="3">Nuclear migration protein nudC</fullName>
    </recommendedName>
    <alternativeName>
        <fullName evidence="6">Nuclear distribution protein C homolog</fullName>
    </alternativeName>
</protein>
<dbReference type="Gene3D" id="2.60.40.790">
    <property type="match status" value="1"/>
</dbReference>
<dbReference type="STRING" id="2880.D7FU75"/>
<dbReference type="PANTHER" id="PTHR12356">
    <property type="entry name" value="NUCLEAR MOVEMENT PROTEIN NUDC"/>
    <property type="match status" value="1"/>
</dbReference>
<dbReference type="SUPFAM" id="SSF49764">
    <property type="entry name" value="HSP20-like chaperones"/>
    <property type="match status" value="1"/>
</dbReference>
<dbReference type="FunFam" id="2.60.40.790:FF:000001">
    <property type="entry name" value="Nuclear migration protein nudC"/>
    <property type="match status" value="1"/>
</dbReference>
<evidence type="ECO:0000256" key="1">
    <source>
        <dbReference type="ARBA" id="ARBA00004496"/>
    </source>
</evidence>
<evidence type="ECO:0000256" key="2">
    <source>
        <dbReference type="ARBA" id="ARBA00010513"/>
    </source>
</evidence>
<dbReference type="eggNOG" id="KOG2265">
    <property type="taxonomic scope" value="Eukaryota"/>
</dbReference>
<evidence type="ECO:0000256" key="4">
    <source>
        <dbReference type="ARBA" id="ARBA00022490"/>
    </source>
</evidence>
<feature type="region of interest" description="Disordered" evidence="7">
    <location>
        <begin position="69"/>
        <end position="128"/>
    </location>
</feature>
<evidence type="ECO:0000256" key="7">
    <source>
        <dbReference type="SAM" id="MobiDB-lite"/>
    </source>
</evidence>
<dbReference type="Proteomes" id="UP000002630">
    <property type="component" value="Linkage Group LG05"/>
</dbReference>
<dbReference type="Pfam" id="PF14050">
    <property type="entry name" value="Nudc_N"/>
    <property type="match status" value="1"/>
</dbReference>
<dbReference type="InParanoid" id="D7FU75"/>
<keyword evidence="4" id="KW-0963">Cytoplasm</keyword>
<dbReference type="InterPro" id="IPR037898">
    <property type="entry name" value="NudC_fam"/>
</dbReference>
<dbReference type="InterPro" id="IPR008978">
    <property type="entry name" value="HSP20-like_chaperone"/>
</dbReference>
<evidence type="ECO:0000256" key="3">
    <source>
        <dbReference type="ARBA" id="ARBA00017641"/>
    </source>
</evidence>
<sequence length="378" mass="40747">MSSRGDDDRFDGMYLNLAQQNQGIDNLLESFFGFLRRKTDFYTGASEAQLEESLLKVVRRQKAIAEKEELTRQKARAADEKKRAEKKAALAKKKAEQEDRKRKLAAADAAAEASSGGGVGGGEGEGVVEVGKDGAFDVDSAPSTDAAGTSTVVQTGVAAADMKEAVKAAAAAGGLSAVPAAATAAAGGDGPEEEETGDKENDEEEDNSPPPVGNGGSTDKYDWTQTLQELSVVVPVPEGSKSRDVVCDITKSRLRVGLKGQPLLVDGEMYNKVKVDDSFWTLEDGKEVSIALQKENQMEWWKCVVKGDPEINTSKVQPENSKLSELDGETRKTVEKMMFDQRQKAQGLPTADEMSKQEMLGKFMAQHPEMDFSRAKIS</sequence>